<feature type="region of interest" description="Disordered" evidence="1">
    <location>
        <begin position="149"/>
        <end position="168"/>
    </location>
</feature>
<sequence>MLATNTLMQLMNKKFLDRLQSSKDTAQQIASKLARVQEQQVLQNINRSKFTLPAQRLASMFLCSAGMKQLNPMYRITLDRFMKCVDNVLTPPSEEELKKLGVVQKRGNAKDKQQQQQQQAGSIQTIQKNQDQDGQSNTKQLNKVGSTQNLVEQQQAQQQQEEVEQYVDDEEKTEYALKLQYQQDSYKYYLERENSQLSSTTSTQFSQNQNNQSSNQIEIKNSNIKENDSDEMNEEQMLEIALLLSQQESKVEKHEQENEQTKEEEEDQEDIQKINS</sequence>
<feature type="compositionally biased region" description="Acidic residues" evidence="1">
    <location>
        <begin position="228"/>
        <end position="237"/>
    </location>
</feature>
<feature type="compositionally biased region" description="Basic and acidic residues" evidence="1">
    <location>
        <begin position="249"/>
        <end position="261"/>
    </location>
</feature>
<organism evidence="2 3">
    <name type="scientific">Streblomastix strix</name>
    <dbReference type="NCBI Taxonomy" id="222440"/>
    <lineage>
        <taxon>Eukaryota</taxon>
        <taxon>Metamonada</taxon>
        <taxon>Preaxostyla</taxon>
        <taxon>Oxymonadida</taxon>
        <taxon>Streblomastigidae</taxon>
        <taxon>Streblomastix</taxon>
    </lineage>
</organism>
<feature type="region of interest" description="Disordered" evidence="1">
    <location>
        <begin position="104"/>
        <end position="140"/>
    </location>
</feature>
<feature type="region of interest" description="Disordered" evidence="1">
    <location>
        <begin position="199"/>
        <end position="276"/>
    </location>
</feature>
<dbReference type="Proteomes" id="UP000324800">
    <property type="component" value="Unassembled WGS sequence"/>
</dbReference>
<proteinExistence type="predicted"/>
<dbReference type="EMBL" id="SNRW01034906">
    <property type="protein sequence ID" value="KAA6355261.1"/>
    <property type="molecule type" value="Genomic_DNA"/>
</dbReference>
<reference evidence="2 3" key="1">
    <citation type="submission" date="2019-03" db="EMBL/GenBank/DDBJ databases">
        <title>Single cell metagenomics reveals metabolic interactions within the superorganism composed of flagellate Streblomastix strix and complex community of Bacteroidetes bacteria on its surface.</title>
        <authorList>
            <person name="Treitli S.C."/>
            <person name="Kolisko M."/>
            <person name="Husnik F."/>
            <person name="Keeling P."/>
            <person name="Hampl V."/>
        </authorList>
    </citation>
    <scope>NUCLEOTIDE SEQUENCE [LARGE SCALE GENOMIC DNA]</scope>
    <source>
        <strain evidence="2">ST1C</strain>
    </source>
</reference>
<dbReference type="AlphaFoldDB" id="A0A5J4TC61"/>
<protein>
    <submittedName>
        <fullName evidence="2">Uncharacterized protein</fullName>
    </submittedName>
</protein>
<evidence type="ECO:0000313" key="2">
    <source>
        <dbReference type="EMBL" id="KAA6355261.1"/>
    </source>
</evidence>
<gene>
    <name evidence="2" type="ORF">EZS28_049212</name>
</gene>
<feature type="compositionally biased region" description="Low complexity" evidence="1">
    <location>
        <begin position="199"/>
        <end position="224"/>
    </location>
</feature>
<evidence type="ECO:0000256" key="1">
    <source>
        <dbReference type="SAM" id="MobiDB-lite"/>
    </source>
</evidence>
<name>A0A5J4TC61_9EUKA</name>
<comment type="caution">
    <text evidence="2">The sequence shown here is derived from an EMBL/GenBank/DDBJ whole genome shotgun (WGS) entry which is preliminary data.</text>
</comment>
<accession>A0A5J4TC61</accession>
<feature type="compositionally biased region" description="Polar residues" evidence="1">
    <location>
        <begin position="120"/>
        <end position="140"/>
    </location>
</feature>
<feature type="compositionally biased region" description="Low complexity" evidence="1">
    <location>
        <begin position="151"/>
        <end position="160"/>
    </location>
</feature>
<evidence type="ECO:0000313" key="3">
    <source>
        <dbReference type="Proteomes" id="UP000324800"/>
    </source>
</evidence>